<evidence type="ECO:0000313" key="2">
    <source>
        <dbReference type="EMBL" id="KAF1957793.1"/>
    </source>
</evidence>
<dbReference type="GO" id="GO:0003676">
    <property type="term" value="F:nucleic acid binding"/>
    <property type="evidence" value="ECO:0007669"/>
    <property type="project" value="InterPro"/>
</dbReference>
<dbReference type="Gene3D" id="3.30.420.10">
    <property type="entry name" value="Ribonuclease H-like superfamily/Ribonuclease H"/>
    <property type="match status" value="1"/>
</dbReference>
<dbReference type="OrthoDB" id="3943628at2759"/>
<reference evidence="2" key="1">
    <citation type="journal article" date="2020" name="Stud. Mycol.">
        <title>101 Dothideomycetes genomes: a test case for predicting lifestyles and emergence of pathogens.</title>
        <authorList>
            <person name="Haridas S."/>
            <person name="Albert R."/>
            <person name="Binder M."/>
            <person name="Bloem J."/>
            <person name="Labutti K."/>
            <person name="Salamov A."/>
            <person name="Andreopoulos B."/>
            <person name="Baker S."/>
            <person name="Barry K."/>
            <person name="Bills G."/>
            <person name="Bluhm B."/>
            <person name="Cannon C."/>
            <person name="Castanera R."/>
            <person name="Culley D."/>
            <person name="Daum C."/>
            <person name="Ezra D."/>
            <person name="Gonzalez J."/>
            <person name="Henrissat B."/>
            <person name="Kuo A."/>
            <person name="Liang C."/>
            <person name="Lipzen A."/>
            <person name="Lutzoni F."/>
            <person name="Magnuson J."/>
            <person name="Mondo S."/>
            <person name="Nolan M."/>
            <person name="Ohm R."/>
            <person name="Pangilinan J."/>
            <person name="Park H.-J."/>
            <person name="Ramirez L."/>
            <person name="Alfaro M."/>
            <person name="Sun H."/>
            <person name="Tritt A."/>
            <person name="Yoshinaga Y."/>
            <person name="Zwiers L.-H."/>
            <person name="Turgeon B."/>
            <person name="Goodwin S."/>
            <person name="Spatafora J."/>
            <person name="Crous P."/>
            <person name="Grigoriev I."/>
        </authorList>
    </citation>
    <scope>NUCLEOTIDE SEQUENCE</scope>
    <source>
        <strain evidence="2">CBS 675.92</strain>
    </source>
</reference>
<keyword evidence="3" id="KW-1185">Reference proteome</keyword>
<proteinExistence type="predicted"/>
<accession>A0A6A5TY46</accession>
<name>A0A6A5TY46_9PLEO</name>
<dbReference type="Proteomes" id="UP000800035">
    <property type="component" value="Unassembled WGS sequence"/>
</dbReference>
<dbReference type="EMBL" id="ML976988">
    <property type="protein sequence ID" value="KAF1957793.1"/>
    <property type="molecule type" value="Genomic_DNA"/>
</dbReference>
<evidence type="ECO:0000256" key="1">
    <source>
        <dbReference type="SAM" id="MobiDB-lite"/>
    </source>
</evidence>
<organism evidence="2 3">
    <name type="scientific">Byssothecium circinans</name>
    <dbReference type="NCBI Taxonomy" id="147558"/>
    <lineage>
        <taxon>Eukaryota</taxon>
        <taxon>Fungi</taxon>
        <taxon>Dikarya</taxon>
        <taxon>Ascomycota</taxon>
        <taxon>Pezizomycotina</taxon>
        <taxon>Dothideomycetes</taxon>
        <taxon>Pleosporomycetidae</taxon>
        <taxon>Pleosporales</taxon>
        <taxon>Massarineae</taxon>
        <taxon>Massarinaceae</taxon>
        <taxon>Byssothecium</taxon>
    </lineage>
</organism>
<sequence length="298" mass="34882">MPFYKGSSIYDTPRKARIKGAIDFCDWRRLPYYKTDVFRFNGVLRQRGYEIISQDNPEADRTHHNSKISPEKRGRPPLLSSKDIERCDRFLQDLGWDARVLTWDQLAEELDFDVAGNTLKEAIGSMDYHKCIACTKGWVSKRTAKTRHEWATNMLAAYPEAIMWHRVRFSDEVHWSIGPEGKMRIIRQPGERYCADCIQHTLNRDDEKALEKQHSWASVGHNFKSPIHFYNVPGNKNGKMSLKVYRDSILKPIVKPWIDRGDDFLLEEDNDSGHGTGQRNIPPKQFLKRYPHWDEFEA</sequence>
<dbReference type="InterPro" id="IPR036397">
    <property type="entry name" value="RNaseH_sf"/>
</dbReference>
<evidence type="ECO:0000313" key="3">
    <source>
        <dbReference type="Proteomes" id="UP000800035"/>
    </source>
</evidence>
<gene>
    <name evidence="2" type="ORF">CC80DRAFT_534322</name>
</gene>
<protein>
    <recommendedName>
        <fullName evidence="4">HMG box protein</fullName>
    </recommendedName>
</protein>
<feature type="region of interest" description="Disordered" evidence="1">
    <location>
        <begin position="54"/>
        <end position="75"/>
    </location>
</feature>
<feature type="compositionally biased region" description="Basic and acidic residues" evidence="1">
    <location>
        <begin position="58"/>
        <end position="74"/>
    </location>
</feature>
<dbReference type="AlphaFoldDB" id="A0A6A5TY46"/>
<evidence type="ECO:0008006" key="4">
    <source>
        <dbReference type="Google" id="ProtNLM"/>
    </source>
</evidence>